<accession>A0A2P6S8C3</accession>
<name>A0A2P6S8C3_ROSCH</name>
<gene>
    <name evidence="1" type="ORF">RchiOBHm_Chr1g0319031</name>
</gene>
<sequence>MARVRIVGVSFIFDFRILVIDWKGFKREHNSKRLCQMSKTI</sequence>
<reference evidence="1 2" key="1">
    <citation type="journal article" date="2018" name="Nat. Genet.">
        <title>The Rosa genome provides new insights in the design of modern roses.</title>
        <authorList>
            <person name="Bendahmane M."/>
        </authorList>
    </citation>
    <scope>NUCLEOTIDE SEQUENCE [LARGE SCALE GENOMIC DNA]</scope>
    <source>
        <strain evidence="2">cv. Old Blush</strain>
    </source>
</reference>
<comment type="caution">
    <text evidence="1">The sequence shown here is derived from an EMBL/GenBank/DDBJ whole genome shotgun (WGS) entry which is preliminary data.</text>
</comment>
<protein>
    <submittedName>
        <fullName evidence="1">Uncharacterized protein</fullName>
    </submittedName>
</protein>
<proteinExistence type="predicted"/>
<dbReference type="AlphaFoldDB" id="A0A2P6S8C3"/>
<keyword evidence="2" id="KW-1185">Reference proteome</keyword>
<evidence type="ECO:0000313" key="1">
    <source>
        <dbReference type="EMBL" id="PRQ54928.1"/>
    </source>
</evidence>
<evidence type="ECO:0000313" key="2">
    <source>
        <dbReference type="Proteomes" id="UP000238479"/>
    </source>
</evidence>
<dbReference type="EMBL" id="PDCK01000039">
    <property type="protein sequence ID" value="PRQ54928.1"/>
    <property type="molecule type" value="Genomic_DNA"/>
</dbReference>
<dbReference type="Proteomes" id="UP000238479">
    <property type="component" value="Chromosome 1"/>
</dbReference>
<organism evidence="1 2">
    <name type="scientific">Rosa chinensis</name>
    <name type="common">China rose</name>
    <dbReference type="NCBI Taxonomy" id="74649"/>
    <lineage>
        <taxon>Eukaryota</taxon>
        <taxon>Viridiplantae</taxon>
        <taxon>Streptophyta</taxon>
        <taxon>Embryophyta</taxon>
        <taxon>Tracheophyta</taxon>
        <taxon>Spermatophyta</taxon>
        <taxon>Magnoliopsida</taxon>
        <taxon>eudicotyledons</taxon>
        <taxon>Gunneridae</taxon>
        <taxon>Pentapetalae</taxon>
        <taxon>rosids</taxon>
        <taxon>fabids</taxon>
        <taxon>Rosales</taxon>
        <taxon>Rosaceae</taxon>
        <taxon>Rosoideae</taxon>
        <taxon>Rosoideae incertae sedis</taxon>
        <taxon>Rosa</taxon>
    </lineage>
</organism>
<dbReference type="Gramene" id="PRQ54928">
    <property type="protein sequence ID" value="PRQ54928"/>
    <property type="gene ID" value="RchiOBHm_Chr1g0319031"/>
</dbReference>